<protein>
    <submittedName>
        <fullName evidence="1">Uncharacterized protein</fullName>
    </submittedName>
</protein>
<accession>A0AAW2IMG8</accession>
<reference evidence="1" key="2">
    <citation type="journal article" date="2024" name="Plant">
        <title>Genomic evolution and insights into agronomic trait innovations of Sesamum species.</title>
        <authorList>
            <person name="Miao H."/>
            <person name="Wang L."/>
            <person name="Qu L."/>
            <person name="Liu H."/>
            <person name="Sun Y."/>
            <person name="Le M."/>
            <person name="Wang Q."/>
            <person name="Wei S."/>
            <person name="Zheng Y."/>
            <person name="Lin W."/>
            <person name="Duan Y."/>
            <person name="Cao H."/>
            <person name="Xiong S."/>
            <person name="Wang X."/>
            <person name="Wei L."/>
            <person name="Li C."/>
            <person name="Ma Q."/>
            <person name="Ju M."/>
            <person name="Zhao R."/>
            <person name="Li G."/>
            <person name="Mu C."/>
            <person name="Tian Q."/>
            <person name="Mei H."/>
            <person name="Zhang T."/>
            <person name="Gao T."/>
            <person name="Zhang H."/>
        </authorList>
    </citation>
    <scope>NUCLEOTIDE SEQUENCE</scope>
    <source>
        <strain evidence="1">G01</strain>
    </source>
</reference>
<name>A0AAW2IMG8_9LAMI</name>
<evidence type="ECO:0000313" key="1">
    <source>
        <dbReference type="EMBL" id="KAL0283512.1"/>
    </source>
</evidence>
<reference evidence="1" key="1">
    <citation type="submission" date="2020-06" db="EMBL/GenBank/DDBJ databases">
        <authorList>
            <person name="Li T."/>
            <person name="Hu X."/>
            <person name="Zhang T."/>
            <person name="Song X."/>
            <person name="Zhang H."/>
            <person name="Dai N."/>
            <person name="Sheng W."/>
            <person name="Hou X."/>
            <person name="Wei L."/>
        </authorList>
    </citation>
    <scope>NUCLEOTIDE SEQUENCE</scope>
    <source>
        <strain evidence="1">G01</strain>
        <tissue evidence="1">Leaf</tissue>
    </source>
</reference>
<proteinExistence type="predicted"/>
<comment type="caution">
    <text evidence="1">The sequence shown here is derived from an EMBL/GenBank/DDBJ whole genome shotgun (WGS) entry which is preliminary data.</text>
</comment>
<dbReference type="AlphaFoldDB" id="A0AAW2IMG8"/>
<gene>
    <name evidence="1" type="ORF">Sangu_2885800</name>
</gene>
<dbReference type="EMBL" id="JACGWK010001718">
    <property type="protein sequence ID" value="KAL0283512.1"/>
    <property type="molecule type" value="Genomic_DNA"/>
</dbReference>
<organism evidence="1">
    <name type="scientific">Sesamum angustifolium</name>
    <dbReference type="NCBI Taxonomy" id="2727405"/>
    <lineage>
        <taxon>Eukaryota</taxon>
        <taxon>Viridiplantae</taxon>
        <taxon>Streptophyta</taxon>
        <taxon>Embryophyta</taxon>
        <taxon>Tracheophyta</taxon>
        <taxon>Spermatophyta</taxon>
        <taxon>Magnoliopsida</taxon>
        <taxon>eudicotyledons</taxon>
        <taxon>Gunneridae</taxon>
        <taxon>Pentapetalae</taxon>
        <taxon>asterids</taxon>
        <taxon>lamiids</taxon>
        <taxon>Lamiales</taxon>
        <taxon>Pedaliaceae</taxon>
        <taxon>Sesamum</taxon>
    </lineage>
</organism>
<sequence length="49" mass="5958">MTFEQETQLEHPVNQMEEFEKVYRKKDDGQWSGSRVEEVAAFLRLLRDR</sequence>